<keyword evidence="2" id="KW-1133">Transmembrane helix</keyword>
<sequence length="403" mass="43880">MIVAAFAPKLAGRTFRQAGREAMSGEIDAAGTLIAGGLVASALDGEDGKAGDVQTICPNCDTPIVGHYCHECGQSAHLPRSIGHIFHDIMHGVLHFDSKGWRTLPMLVTRPGTLTRDYVEGKRARYVAPFSMFLFTVFVMYFTFAMVGGPNVNLADAVHLDPKSVEAAQQELVTETEKLNALEAKLAVARAKPKPVPGEAAELKAQINELRTEIGIMKATLGTMGVVPRDPENPDAPQPPDWREALTKVVDKESPTVNTGNPGLDAKLRKALRNPELLFYKMQQSAYKFSFLLVPLSLPFVWLLFPFRRSARLYDHAVFTLYSLSFMSLLFVFAVLLARIGLISFGSAMAISTFVPPVHMFVQLKGAYGLSVGGALARTLLLSMFAIVVLTLFMLIIMALGAV</sequence>
<evidence type="ECO:0000313" key="3">
    <source>
        <dbReference type="EMBL" id="MFD0849792.1"/>
    </source>
</evidence>
<feature type="transmembrane region" description="Helical" evidence="2">
    <location>
        <begin position="126"/>
        <end position="147"/>
    </location>
</feature>
<evidence type="ECO:0000313" key="4">
    <source>
        <dbReference type="Proteomes" id="UP001597124"/>
    </source>
</evidence>
<name>A0ABW3C7E2_SPHXN</name>
<proteinExistence type="predicted"/>
<dbReference type="Pfam" id="PF12412">
    <property type="entry name" value="DUF3667"/>
    <property type="match status" value="1"/>
</dbReference>
<organism evidence="3 4">
    <name type="scientific">Sphingosinicella xenopeptidilytica</name>
    <dbReference type="NCBI Taxonomy" id="364098"/>
    <lineage>
        <taxon>Bacteria</taxon>
        <taxon>Pseudomonadati</taxon>
        <taxon>Pseudomonadota</taxon>
        <taxon>Alphaproteobacteria</taxon>
        <taxon>Sphingomonadales</taxon>
        <taxon>Sphingosinicellaceae</taxon>
        <taxon>Sphingosinicella</taxon>
    </lineage>
</organism>
<feature type="transmembrane region" description="Helical" evidence="2">
    <location>
        <begin position="376"/>
        <end position="400"/>
    </location>
</feature>
<keyword evidence="2" id="KW-0812">Transmembrane</keyword>
<feature type="transmembrane region" description="Helical" evidence="2">
    <location>
        <begin position="343"/>
        <end position="364"/>
    </location>
</feature>
<gene>
    <name evidence="3" type="ORF">ACFQ00_15765</name>
</gene>
<protein>
    <submittedName>
        <fullName evidence="3">DUF3667 domain-containing protein</fullName>
    </submittedName>
</protein>
<evidence type="ECO:0000256" key="2">
    <source>
        <dbReference type="SAM" id="Phobius"/>
    </source>
</evidence>
<keyword evidence="1" id="KW-0175">Coiled coil</keyword>
<keyword evidence="2" id="KW-0472">Membrane</keyword>
<feature type="transmembrane region" description="Helical" evidence="2">
    <location>
        <begin position="286"/>
        <end position="305"/>
    </location>
</feature>
<evidence type="ECO:0000256" key="1">
    <source>
        <dbReference type="SAM" id="Coils"/>
    </source>
</evidence>
<keyword evidence="4" id="KW-1185">Reference proteome</keyword>
<dbReference type="EMBL" id="JBHTIK010000012">
    <property type="protein sequence ID" value="MFD0849792.1"/>
    <property type="molecule type" value="Genomic_DNA"/>
</dbReference>
<comment type="caution">
    <text evidence="3">The sequence shown here is derived from an EMBL/GenBank/DDBJ whole genome shotgun (WGS) entry which is preliminary data.</text>
</comment>
<dbReference type="Proteomes" id="UP001597124">
    <property type="component" value="Unassembled WGS sequence"/>
</dbReference>
<reference evidence="4" key="1">
    <citation type="journal article" date="2019" name="Int. J. Syst. Evol. Microbiol.">
        <title>The Global Catalogue of Microorganisms (GCM) 10K type strain sequencing project: providing services to taxonomists for standard genome sequencing and annotation.</title>
        <authorList>
            <consortium name="The Broad Institute Genomics Platform"/>
            <consortium name="The Broad Institute Genome Sequencing Center for Infectious Disease"/>
            <person name="Wu L."/>
            <person name="Ma J."/>
        </authorList>
    </citation>
    <scope>NUCLEOTIDE SEQUENCE [LARGE SCALE GENOMIC DNA]</scope>
    <source>
        <strain evidence="4">CCUG 52537</strain>
    </source>
</reference>
<dbReference type="InterPro" id="IPR022134">
    <property type="entry name" value="DUF3667"/>
</dbReference>
<accession>A0ABW3C7E2</accession>
<feature type="coiled-coil region" evidence="1">
    <location>
        <begin position="165"/>
        <end position="220"/>
    </location>
</feature>
<feature type="transmembrane region" description="Helical" evidence="2">
    <location>
        <begin position="317"/>
        <end position="337"/>
    </location>
</feature>